<feature type="compositionally biased region" description="Acidic residues" evidence="1">
    <location>
        <begin position="125"/>
        <end position="137"/>
    </location>
</feature>
<dbReference type="Proteomes" id="UP000324897">
    <property type="component" value="Chromosome 7"/>
</dbReference>
<name>A0A5J9U3I9_9POAL</name>
<dbReference type="Gramene" id="TVU17661">
    <property type="protein sequence ID" value="TVU17661"/>
    <property type="gene ID" value="EJB05_33709"/>
</dbReference>
<dbReference type="EMBL" id="RWGY01000029">
    <property type="protein sequence ID" value="TVU17661.1"/>
    <property type="molecule type" value="Genomic_DNA"/>
</dbReference>
<evidence type="ECO:0000256" key="1">
    <source>
        <dbReference type="SAM" id="MobiDB-lite"/>
    </source>
</evidence>
<feature type="compositionally biased region" description="Basic and acidic residues" evidence="1">
    <location>
        <begin position="47"/>
        <end position="58"/>
    </location>
</feature>
<protein>
    <submittedName>
        <fullName evidence="2">Uncharacterized protein</fullName>
    </submittedName>
</protein>
<comment type="caution">
    <text evidence="2">The sequence shown here is derived from an EMBL/GenBank/DDBJ whole genome shotgun (WGS) entry which is preliminary data.</text>
</comment>
<organism evidence="2 3">
    <name type="scientific">Eragrostis curvula</name>
    <name type="common">weeping love grass</name>
    <dbReference type="NCBI Taxonomy" id="38414"/>
    <lineage>
        <taxon>Eukaryota</taxon>
        <taxon>Viridiplantae</taxon>
        <taxon>Streptophyta</taxon>
        <taxon>Embryophyta</taxon>
        <taxon>Tracheophyta</taxon>
        <taxon>Spermatophyta</taxon>
        <taxon>Magnoliopsida</taxon>
        <taxon>Liliopsida</taxon>
        <taxon>Poales</taxon>
        <taxon>Poaceae</taxon>
        <taxon>PACMAD clade</taxon>
        <taxon>Chloridoideae</taxon>
        <taxon>Eragrostideae</taxon>
        <taxon>Eragrostidinae</taxon>
        <taxon>Eragrostis</taxon>
    </lineage>
</organism>
<accession>A0A5J9U3I9</accession>
<feature type="non-terminal residue" evidence="2">
    <location>
        <position position="1"/>
    </location>
</feature>
<feature type="region of interest" description="Disordered" evidence="1">
    <location>
        <begin position="1"/>
        <end position="177"/>
    </location>
</feature>
<evidence type="ECO:0000313" key="2">
    <source>
        <dbReference type="EMBL" id="TVU17661.1"/>
    </source>
</evidence>
<evidence type="ECO:0000313" key="3">
    <source>
        <dbReference type="Proteomes" id="UP000324897"/>
    </source>
</evidence>
<proteinExistence type="predicted"/>
<feature type="compositionally biased region" description="Acidic residues" evidence="1">
    <location>
        <begin position="94"/>
        <end position="114"/>
    </location>
</feature>
<gene>
    <name evidence="2" type="ORF">EJB05_33709</name>
</gene>
<dbReference type="AlphaFoldDB" id="A0A5J9U3I9"/>
<keyword evidence="3" id="KW-1185">Reference proteome</keyword>
<feature type="compositionally biased region" description="Low complexity" evidence="1">
    <location>
        <begin position="13"/>
        <end position="25"/>
    </location>
</feature>
<sequence>MVGEGSAQKRDMAAVAAAGNGCASAGRKKIRATPLSPLRSYAAPTDSEYKREGARAHGGDAGAVATTTDEVAEEEIESDCEHMEIDSDAVVSEELVEEEESQSDGEQPESDGEDAAAAAVAAAKEEEEEESQGDGEDHESGGGEEFVDAEGALGGAGVSEEGSSKPLSPAPSSPHVRVGGTVVEDVIVVDADALECGVCCLPLKPPIFQIRHPHCNLHPFLLFS</sequence>
<reference evidence="2 3" key="1">
    <citation type="journal article" date="2019" name="Sci. Rep.">
        <title>A high-quality genome of Eragrostis curvula grass provides insights into Poaceae evolution and supports new strategies to enhance forage quality.</title>
        <authorList>
            <person name="Carballo J."/>
            <person name="Santos B.A.C.M."/>
            <person name="Zappacosta D."/>
            <person name="Garbus I."/>
            <person name="Selva J.P."/>
            <person name="Gallo C.A."/>
            <person name="Diaz A."/>
            <person name="Albertini E."/>
            <person name="Caccamo M."/>
            <person name="Echenique V."/>
        </authorList>
    </citation>
    <scope>NUCLEOTIDE SEQUENCE [LARGE SCALE GENOMIC DNA]</scope>
    <source>
        <strain evidence="3">cv. Victoria</strain>
        <tissue evidence="2">Leaf</tissue>
    </source>
</reference>